<dbReference type="Gene3D" id="1.25.40.20">
    <property type="entry name" value="Ankyrin repeat-containing domain"/>
    <property type="match status" value="2"/>
</dbReference>
<evidence type="ECO:0000256" key="7">
    <source>
        <dbReference type="ARBA" id="ARBA00022737"/>
    </source>
</evidence>
<evidence type="ECO:0000256" key="3">
    <source>
        <dbReference type="ARBA" id="ARBA00022475"/>
    </source>
</evidence>
<dbReference type="Pfam" id="PF12796">
    <property type="entry name" value="Ank_2"/>
    <property type="match status" value="2"/>
</dbReference>
<dbReference type="InterPro" id="IPR002110">
    <property type="entry name" value="Ankyrin_rpt"/>
</dbReference>
<evidence type="ECO:0000256" key="14">
    <source>
        <dbReference type="SAM" id="MobiDB-lite"/>
    </source>
</evidence>
<feature type="repeat" description="ANK" evidence="13">
    <location>
        <begin position="287"/>
        <end position="319"/>
    </location>
</feature>
<feature type="repeat" description="ANK" evidence="13">
    <location>
        <begin position="355"/>
        <end position="387"/>
    </location>
</feature>
<keyword evidence="9 15" id="KW-1133">Transmembrane helix</keyword>
<dbReference type="SMART" id="SM00248">
    <property type="entry name" value="ANK"/>
    <property type="match status" value="4"/>
</dbReference>
<dbReference type="SUPFAM" id="SSF48403">
    <property type="entry name" value="Ankyrin repeat"/>
    <property type="match status" value="1"/>
</dbReference>
<feature type="transmembrane region" description="Helical" evidence="15">
    <location>
        <begin position="620"/>
        <end position="637"/>
    </location>
</feature>
<proteinExistence type="predicted"/>
<evidence type="ECO:0000256" key="11">
    <source>
        <dbReference type="ARBA" id="ARBA00023136"/>
    </source>
</evidence>
<protein>
    <recommendedName>
        <fullName evidence="16">Ion transport domain-containing protein</fullName>
    </recommendedName>
</protein>
<keyword evidence="8" id="KW-0106">Calcium</keyword>
<feature type="transmembrane region" description="Helical" evidence="15">
    <location>
        <begin position="643"/>
        <end position="660"/>
    </location>
</feature>
<evidence type="ECO:0000259" key="16">
    <source>
        <dbReference type="Pfam" id="PF00520"/>
    </source>
</evidence>
<keyword evidence="7" id="KW-0677">Repeat</keyword>
<dbReference type="PROSITE" id="PS50088">
    <property type="entry name" value="ANK_REPEAT"/>
    <property type="match status" value="3"/>
</dbReference>
<keyword evidence="13" id="KW-0040">ANK repeat</keyword>
<accession>A0A9D4LY59</accession>
<dbReference type="GO" id="GO:0005886">
    <property type="term" value="C:plasma membrane"/>
    <property type="evidence" value="ECO:0007669"/>
    <property type="project" value="UniProtKB-SubCell"/>
</dbReference>
<evidence type="ECO:0000256" key="8">
    <source>
        <dbReference type="ARBA" id="ARBA00022837"/>
    </source>
</evidence>
<evidence type="ECO:0000256" key="9">
    <source>
        <dbReference type="ARBA" id="ARBA00022989"/>
    </source>
</evidence>
<name>A0A9D4LY59_DREPO</name>
<keyword evidence="11 15" id="KW-0472">Membrane</keyword>
<dbReference type="PANTHER" id="PTHR10582:SF33">
    <property type="entry name" value="TRANSIENT RECEPTOR POTENTIAL CHANNEL PYREXIA"/>
    <property type="match status" value="1"/>
</dbReference>
<keyword evidence="5" id="KW-0107">Calcium channel</keyword>
<evidence type="ECO:0000256" key="5">
    <source>
        <dbReference type="ARBA" id="ARBA00022673"/>
    </source>
</evidence>
<feature type="region of interest" description="Disordered" evidence="14">
    <location>
        <begin position="24"/>
        <end position="50"/>
    </location>
</feature>
<organism evidence="17 18">
    <name type="scientific">Dreissena polymorpha</name>
    <name type="common">Zebra mussel</name>
    <name type="synonym">Mytilus polymorpha</name>
    <dbReference type="NCBI Taxonomy" id="45954"/>
    <lineage>
        <taxon>Eukaryota</taxon>
        <taxon>Metazoa</taxon>
        <taxon>Spiralia</taxon>
        <taxon>Lophotrochozoa</taxon>
        <taxon>Mollusca</taxon>
        <taxon>Bivalvia</taxon>
        <taxon>Autobranchia</taxon>
        <taxon>Heteroconchia</taxon>
        <taxon>Euheterodonta</taxon>
        <taxon>Imparidentia</taxon>
        <taxon>Neoheterodontei</taxon>
        <taxon>Myida</taxon>
        <taxon>Dreissenoidea</taxon>
        <taxon>Dreissenidae</taxon>
        <taxon>Dreissena</taxon>
    </lineage>
</organism>
<dbReference type="Gene3D" id="1.10.287.70">
    <property type="match status" value="1"/>
</dbReference>
<feature type="region of interest" description="Disordered" evidence="14">
    <location>
        <begin position="963"/>
        <end position="986"/>
    </location>
</feature>
<evidence type="ECO:0000256" key="10">
    <source>
        <dbReference type="ARBA" id="ARBA00023065"/>
    </source>
</evidence>
<keyword evidence="12" id="KW-0407">Ion channel</keyword>
<evidence type="ECO:0000313" key="18">
    <source>
        <dbReference type="Proteomes" id="UP000828390"/>
    </source>
</evidence>
<reference evidence="17" key="2">
    <citation type="submission" date="2020-11" db="EMBL/GenBank/DDBJ databases">
        <authorList>
            <person name="McCartney M.A."/>
            <person name="Auch B."/>
            <person name="Kono T."/>
            <person name="Mallez S."/>
            <person name="Becker A."/>
            <person name="Gohl D.M."/>
            <person name="Silverstein K.A.T."/>
            <person name="Koren S."/>
            <person name="Bechman K.B."/>
            <person name="Herman A."/>
            <person name="Abrahante J.E."/>
            <person name="Garbe J."/>
        </authorList>
    </citation>
    <scope>NUCLEOTIDE SEQUENCE</scope>
    <source>
        <strain evidence="17">Duluth1</strain>
        <tissue evidence="17">Whole animal</tissue>
    </source>
</reference>
<sequence>MYIGLKLGSNLGISDFSLDTDLGRSKETLGRSRETQSQTQGMEGKEHRKKIRKGSRVGVVNDSFELVEEASNTVKQKVSPFLNNIRDVQSKNNNAKSRALENLVNAKKQISKWKEYVNRKRLKIKSTGGIKSITGKVDGKEADQEDKGILGLAEIHDDYLSGKNKVFGKDKLASTMFSESNRTLMSYFTRLGRSTKQNETIDLMYVADLFEKGASVNCTDTFGQSLLHEVILIDLMYIADLFEKGASVKCTDTFGQSLLHEVASKWHVDVACFLIENGADVNLADHYGRTPLHVAAGDNYPDMVNLLIDNGARREAQTLGELQTPVHFAARNDATDSLKVLIKRGCQYKEVRDYKGRTPLHIAAQLDRSETARLLLELEAPVGLTDNKGQSIINWMITKMPPVALDALQQLLVRDRPNRKQYFYLNALVNDVEKDQDLTVQLPLQVAVKYRQFDILTNQVFLMLIEKMWLQFGRWRAYGALLFNFMYIMLWTIYGVFIEYDERHDYKLPEHWWRIVLIIAAVGITVWQIIDEIREYRRLQVTHENVKKWLEQEINDDMKYCHPRWPEEKAFLETELGNVHHSVTSYFADPWNWFDWMCYSLLLAVIVTHFVDIGFHTEKIARAHIRLTAIVIIFLWLRLMKNIRAFSLLGPFVVMLGAMIKDLVKFAFLYFEFYIPYLCAFWMIFGGTKRPMTDSGETLKAENVTVTGMGTFDSAMFLMWRMTLVDDYAYDQMLTVDSIMAPILVGTWLFLSAVVCLNLLIALFSDTFQRVYDNAKANAVMQKCIMLLAFWEGMSPESCNQFLTFIRVNCSPFKDDYDDDMTDPEGKDLQKVTIQIKEELDEMKRRWHDQFGDDDDKTALEELYEEDQQQPQPQEKKNKMVTTEKFQGELDILRDQVAKGLTALEEKQTHMMNQFKRDMKMVKSLLLNLSNGGQEGQQGGQGGMPYGGPWRPQSVRGMRELEDLQELEEPQRRESTQSAGKRKKKGMVVSEESSVLEPMLPEEMAAKSIFAPSPAFVQPEVEVSTHEFYVHDPYSNEVISSGRSSSRGMDFSIA</sequence>
<keyword evidence="6 15" id="KW-0812">Transmembrane</keyword>
<dbReference type="PROSITE" id="PS50297">
    <property type="entry name" value="ANK_REP_REGION"/>
    <property type="match status" value="3"/>
</dbReference>
<evidence type="ECO:0000256" key="13">
    <source>
        <dbReference type="PROSITE-ProRule" id="PRU00023"/>
    </source>
</evidence>
<dbReference type="AlphaFoldDB" id="A0A9D4LY59"/>
<feature type="compositionally biased region" description="Basic and acidic residues" evidence="14">
    <location>
        <begin position="24"/>
        <end position="34"/>
    </location>
</feature>
<evidence type="ECO:0000256" key="6">
    <source>
        <dbReference type="ARBA" id="ARBA00022692"/>
    </source>
</evidence>
<evidence type="ECO:0000256" key="2">
    <source>
        <dbReference type="ARBA" id="ARBA00022448"/>
    </source>
</evidence>
<feature type="repeat" description="ANK" evidence="13">
    <location>
        <begin position="254"/>
        <end position="286"/>
    </location>
</feature>
<evidence type="ECO:0000256" key="15">
    <source>
        <dbReference type="SAM" id="Phobius"/>
    </source>
</evidence>
<dbReference type="Proteomes" id="UP000828390">
    <property type="component" value="Unassembled WGS sequence"/>
</dbReference>
<evidence type="ECO:0000313" key="17">
    <source>
        <dbReference type="EMBL" id="KAH3867305.1"/>
    </source>
</evidence>
<keyword evidence="2" id="KW-0813">Transport</keyword>
<keyword evidence="10" id="KW-0406">Ion transport</keyword>
<evidence type="ECO:0000256" key="4">
    <source>
        <dbReference type="ARBA" id="ARBA00022568"/>
    </source>
</evidence>
<dbReference type="GO" id="GO:0098703">
    <property type="term" value="P:calcium ion import across plasma membrane"/>
    <property type="evidence" value="ECO:0007669"/>
    <property type="project" value="TreeGrafter"/>
</dbReference>
<dbReference type="EMBL" id="JAIWYP010000002">
    <property type="protein sequence ID" value="KAH3867305.1"/>
    <property type="molecule type" value="Genomic_DNA"/>
</dbReference>
<dbReference type="InterPro" id="IPR005821">
    <property type="entry name" value="Ion_trans_dom"/>
</dbReference>
<reference evidence="17" key="1">
    <citation type="journal article" date="2019" name="bioRxiv">
        <title>The Genome of the Zebra Mussel, Dreissena polymorpha: A Resource for Invasive Species Research.</title>
        <authorList>
            <person name="McCartney M.A."/>
            <person name="Auch B."/>
            <person name="Kono T."/>
            <person name="Mallez S."/>
            <person name="Zhang Y."/>
            <person name="Obille A."/>
            <person name="Becker A."/>
            <person name="Abrahante J.E."/>
            <person name="Garbe J."/>
            <person name="Badalamenti J.P."/>
            <person name="Herman A."/>
            <person name="Mangelson H."/>
            <person name="Liachko I."/>
            <person name="Sullivan S."/>
            <person name="Sone E.D."/>
            <person name="Koren S."/>
            <person name="Silverstein K.A.T."/>
            <person name="Beckman K.B."/>
            <person name="Gohl D.M."/>
        </authorList>
    </citation>
    <scope>NUCLEOTIDE SEQUENCE</scope>
    <source>
        <strain evidence="17">Duluth1</strain>
        <tissue evidence="17">Whole animal</tissue>
    </source>
</reference>
<feature type="transmembrane region" description="Helical" evidence="15">
    <location>
        <begin position="593"/>
        <end position="613"/>
    </location>
</feature>
<keyword evidence="3" id="KW-1003">Cell membrane</keyword>
<feature type="domain" description="Ion transport" evidence="16">
    <location>
        <begin position="483"/>
        <end position="775"/>
    </location>
</feature>
<dbReference type="PANTHER" id="PTHR10582">
    <property type="entry name" value="TRANSIENT RECEPTOR POTENTIAL ION CHANNEL PROTEIN"/>
    <property type="match status" value="1"/>
</dbReference>
<feature type="transmembrane region" description="Helical" evidence="15">
    <location>
        <begin position="477"/>
        <end position="500"/>
    </location>
</feature>
<feature type="transmembrane region" description="Helical" evidence="15">
    <location>
        <begin position="667"/>
        <end position="685"/>
    </location>
</feature>
<keyword evidence="18" id="KW-1185">Reference proteome</keyword>
<comment type="caution">
    <text evidence="17">The sequence shown here is derived from an EMBL/GenBank/DDBJ whole genome shotgun (WGS) entry which is preliminary data.</text>
</comment>
<keyword evidence="4" id="KW-0109">Calcium transport</keyword>
<feature type="transmembrane region" description="Helical" evidence="15">
    <location>
        <begin position="739"/>
        <end position="764"/>
    </location>
</feature>
<dbReference type="Pfam" id="PF00520">
    <property type="entry name" value="Ion_trans"/>
    <property type="match status" value="1"/>
</dbReference>
<comment type="subcellular location">
    <subcellularLocation>
        <location evidence="1">Cell membrane</location>
        <topology evidence="1">Multi-pass membrane protein</topology>
    </subcellularLocation>
</comment>
<feature type="transmembrane region" description="Helical" evidence="15">
    <location>
        <begin position="512"/>
        <end position="530"/>
    </location>
</feature>
<evidence type="ECO:0000256" key="12">
    <source>
        <dbReference type="ARBA" id="ARBA00023303"/>
    </source>
</evidence>
<dbReference type="GO" id="GO:0005262">
    <property type="term" value="F:calcium channel activity"/>
    <property type="evidence" value="ECO:0007669"/>
    <property type="project" value="UniProtKB-KW"/>
</dbReference>
<dbReference type="InterPro" id="IPR024862">
    <property type="entry name" value="TRPV"/>
</dbReference>
<gene>
    <name evidence="17" type="ORF">DPMN_030431</name>
</gene>
<dbReference type="InterPro" id="IPR036770">
    <property type="entry name" value="Ankyrin_rpt-contain_sf"/>
</dbReference>
<evidence type="ECO:0000256" key="1">
    <source>
        <dbReference type="ARBA" id="ARBA00004651"/>
    </source>
</evidence>